<evidence type="ECO:0000256" key="1">
    <source>
        <dbReference type="ARBA" id="ARBA00005591"/>
    </source>
</evidence>
<comment type="catalytic activity">
    <reaction evidence="4 8">
        <text>L-methionyl-[protein] + [thioredoxin]-disulfide + H2O = L-methionyl-(S)-S-oxide-[protein] + [thioredoxin]-dithiol</text>
        <dbReference type="Rhea" id="RHEA:14217"/>
        <dbReference type="Rhea" id="RHEA-COMP:10698"/>
        <dbReference type="Rhea" id="RHEA-COMP:10700"/>
        <dbReference type="Rhea" id="RHEA-COMP:12313"/>
        <dbReference type="Rhea" id="RHEA-COMP:12315"/>
        <dbReference type="ChEBI" id="CHEBI:15377"/>
        <dbReference type="ChEBI" id="CHEBI:16044"/>
        <dbReference type="ChEBI" id="CHEBI:29950"/>
        <dbReference type="ChEBI" id="CHEBI:44120"/>
        <dbReference type="ChEBI" id="CHEBI:50058"/>
        <dbReference type="EC" id="1.8.4.11"/>
    </reaction>
</comment>
<comment type="similarity">
    <text evidence="1 8">Belongs to the MsrA Met sulfoxide reductase family.</text>
</comment>
<evidence type="ECO:0000313" key="11">
    <source>
        <dbReference type="Proteomes" id="UP000440713"/>
    </source>
</evidence>
<protein>
    <recommendedName>
        <fullName evidence="7 8">Multifunctional fusion protein</fullName>
    </recommendedName>
    <domain>
        <recommendedName>
            <fullName evidence="8">Peptide methionine sulfoxide reductase MsrA</fullName>
            <shortName evidence="8">Protein-methionine-S-oxide reductase</shortName>
            <ecNumber evidence="8">1.8.4.11</ecNumber>
        </recommendedName>
        <alternativeName>
            <fullName evidence="8">Peptide-methionine (S)-S-oxide reductase</fullName>
            <shortName evidence="8">Peptide Met(O) reductase</shortName>
        </alternativeName>
    </domain>
    <domain>
        <recommendedName>
            <fullName evidence="7">Peptide methionine sulfoxide reductase MsrB</fullName>
            <ecNumber evidence="7">1.8.4.12</ecNumber>
        </recommendedName>
        <alternativeName>
            <fullName evidence="7">Peptide-methionine (R)-S-oxide reductase</fullName>
        </alternativeName>
    </domain>
</protein>
<comment type="function">
    <text evidence="8">Has an important function as a repair enzyme for proteins that have been inactivated by oxidation. Catalyzes the reversible oxidation-reduction of methionine sulfoxide in proteins to methionine.</text>
</comment>
<sequence length="313" mass="36390">MEKIALAGGCFWCMVKPYSSYEGIEEVISGYTGGSTENPTYNEVCSGETGHYEAVEILFDSSKIKLEEILDIFWKQIDPFDDGGQFVDRGRQYSSAIFYTSDEQREIVEKSKMGIEENYGNGKKVHTEILPLKKFYPAEDYHQKYYEKNKNHYNTYYKNSGRYNFVKYFWDRNNKDRNILKEKLTDLQFEVTQNDMTEIPFENEYFDKFEKGIYVDIVDGTPLFSSTDKFDSGCGWPAFSKPILDTSVMERTDFSHGMERVEIRSMSANSHLGHVFDDGPTGLRYCINSASLKFIPVEKMDELGYSEYKKFVE</sequence>
<dbReference type="Proteomes" id="UP000440713">
    <property type="component" value="Unassembled WGS sequence"/>
</dbReference>
<comment type="caution">
    <text evidence="7">Lacks conserved residue(s) required for the propagation of feature annotation.</text>
</comment>
<keyword evidence="11" id="KW-1185">Reference proteome</keyword>
<dbReference type="SUPFAM" id="SSF55068">
    <property type="entry name" value="Peptide methionine sulfoxide reductase"/>
    <property type="match status" value="1"/>
</dbReference>
<feature type="domain" description="MsrB" evidence="9">
    <location>
        <begin position="177"/>
        <end position="297"/>
    </location>
</feature>
<dbReference type="GO" id="GO:0008113">
    <property type="term" value="F:peptide-methionine (S)-S-oxide reductase activity"/>
    <property type="evidence" value="ECO:0007669"/>
    <property type="project" value="UniProtKB-UniRule"/>
</dbReference>
<dbReference type="NCBIfam" id="TIGR00357">
    <property type="entry name" value="peptide-methionine (R)-S-oxide reductase MsrB"/>
    <property type="match status" value="1"/>
</dbReference>
<dbReference type="AlphaFoldDB" id="A0A6N7X1B6"/>
<dbReference type="PANTHER" id="PTHR43774:SF1">
    <property type="entry name" value="PEPTIDE METHIONINE SULFOXIDE REDUCTASE MSRA 2"/>
    <property type="match status" value="1"/>
</dbReference>
<dbReference type="InterPro" id="IPR002579">
    <property type="entry name" value="Met_Sox_Rdtase_MsrB_dom"/>
</dbReference>
<evidence type="ECO:0000259" key="9">
    <source>
        <dbReference type="PROSITE" id="PS51790"/>
    </source>
</evidence>
<dbReference type="Gene3D" id="3.30.1060.10">
    <property type="entry name" value="Peptide methionine sulphoxide reductase MsrA"/>
    <property type="match status" value="1"/>
</dbReference>
<reference evidence="10 11" key="1">
    <citation type="submission" date="2019-08" db="EMBL/GenBank/DDBJ databases">
        <title>In-depth cultivation of the pig gut microbiome towards novel bacterial diversity and tailored functional studies.</title>
        <authorList>
            <person name="Wylensek D."/>
            <person name="Hitch T.C.A."/>
            <person name="Clavel T."/>
        </authorList>
    </citation>
    <scope>NUCLEOTIDE SEQUENCE [LARGE SCALE GENOMIC DNA]</scope>
    <source>
        <strain evidence="10 11">WCA-SAB-591-4A-A</strain>
    </source>
</reference>
<feature type="active site" description="Nucleophile" evidence="7">
    <location>
        <position position="286"/>
    </location>
</feature>
<dbReference type="InterPro" id="IPR036509">
    <property type="entry name" value="Met_Sox_Rdtase_MsrA_sf"/>
</dbReference>
<dbReference type="EMBL" id="VUNE01000001">
    <property type="protein sequence ID" value="MST61911.1"/>
    <property type="molecule type" value="Genomic_DNA"/>
</dbReference>
<comment type="catalytic activity">
    <reaction evidence="5 7">
        <text>L-methionyl-[protein] + [thioredoxin]-disulfide + H2O = L-methionyl-(R)-S-oxide-[protein] + [thioredoxin]-dithiol</text>
        <dbReference type="Rhea" id="RHEA:24164"/>
        <dbReference type="Rhea" id="RHEA-COMP:10698"/>
        <dbReference type="Rhea" id="RHEA-COMP:10700"/>
        <dbReference type="Rhea" id="RHEA-COMP:12313"/>
        <dbReference type="Rhea" id="RHEA-COMP:12314"/>
        <dbReference type="ChEBI" id="CHEBI:15377"/>
        <dbReference type="ChEBI" id="CHEBI:16044"/>
        <dbReference type="ChEBI" id="CHEBI:29950"/>
        <dbReference type="ChEBI" id="CHEBI:45764"/>
        <dbReference type="ChEBI" id="CHEBI:50058"/>
        <dbReference type="EC" id="1.8.4.12"/>
    </reaction>
</comment>
<gene>
    <name evidence="7 10" type="primary">msrB</name>
    <name evidence="8" type="synonym">msrA</name>
    <name evidence="10" type="ORF">FYJ71_02845</name>
</gene>
<organism evidence="10 11">
    <name type="scientific">Peptostreptococcus porci</name>
    <dbReference type="NCBI Taxonomy" id="2652282"/>
    <lineage>
        <taxon>Bacteria</taxon>
        <taxon>Bacillati</taxon>
        <taxon>Bacillota</taxon>
        <taxon>Clostridia</taxon>
        <taxon>Peptostreptococcales</taxon>
        <taxon>Peptostreptococcaceae</taxon>
        <taxon>Peptostreptococcus</taxon>
    </lineage>
</organism>
<comment type="catalytic activity">
    <reaction evidence="6 8">
        <text>[thioredoxin]-disulfide + L-methionine + H2O = L-methionine (S)-S-oxide + [thioredoxin]-dithiol</text>
        <dbReference type="Rhea" id="RHEA:19993"/>
        <dbReference type="Rhea" id="RHEA-COMP:10698"/>
        <dbReference type="Rhea" id="RHEA-COMP:10700"/>
        <dbReference type="ChEBI" id="CHEBI:15377"/>
        <dbReference type="ChEBI" id="CHEBI:29950"/>
        <dbReference type="ChEBI" id="CHEBI:50058"/>
        <dbReference type="ChEBI" id="CHEBI:57844"/>
        <dbReference type="ChEBI" id="CHEBI:58772"/>
        <dbReference type="EC" id="1.8.4.11"/>
    </reaction>
</comment>
<dbReference type="RefSeq" id="WP_154537285.1">
    <property type="nucleotide sequence ID" value="NZ_VUNE01000001.1"/>
</dbReference>
<dbReference type="Pfam" id="PF01641">
    <property type="entry name" value="SelR"/>
    <property type="match status" value="1"/>
</dbReference>
<dbReference type="FunFam" id="2.170.150.20:FF:000003">
    <property type="entry name" value="Peptide methionine sulfoxide reductase MsrB"/>
    <property type="match status" value="1"/>
</dbReference>
<evidence type="ECO:0000256" key="8">
    <source>
        <dbReference type="HAMAP-Rule" id="MF_01401"/>
    </source>
</evidence>
<evidence type="ECO:0000256" key="3">
    <source>
        <dbReference type="ARBA" id="ARBA00023268"/>
    </source>
</evidence>
<dbReference type="NCBIfam" id="TIGR00401">
    <property type="entry name" value="msrA"/>
    <property type="match status" value="1"/>
</dbReference>
<dbReference type="InterPro" id="IPR002569">
    <property type="entry name" value="Met_Sox_Rdtase_MsrA_dom"/>
</dbReference>
<evidence type="ECO:0000256" key="6">
    <source>
        <dbReference type="ARBA" id="ARBA00048782"/>
    </source>
</evidence>
<dbReference type="PROSITE" id="PS51790">
    <property type="entry name" value="MSRB"/>
    <property type="match status" value="1"/>
</dbReference>
<keyword evidence="2 7" id="KW-0560">Oxidoreductase</keyword>
<dbReference type="PANTHER" id="PTHR43774">
    <property type="entry name" value="PEPTIDE METHIONINE SULFOXIDE REDUCTASE"/>
    <property type="match status" value="1"/>
</dbReference>
<dbReference type="GO" id="GO:0033743">
    <property type="term" value="F:peptide-methionine (R)-S-oxide reductase activity"/>
    <property type="evidence" value="ECO:0007669"/>
    <property type="project" value="UniProtKB-UniRule"/>
</dbReference>
<keyword evidence="3" id="KW-0511">Multifunctional enzyme</keyword>
<dbReference type="EC" id="1.8.4.11" evidence="8"/>
<dbReference type="EC" id="1.8.4.12" evidence="7"/>
<dbReference type="InterPro" id="IPR011057">
    <property type="entry name" value="Mss4-like_sf"/>
</dbReference>
<evidence type="ECO:0000313" key="10">
    <source>
        <dbReference type="EMBL" id="MST61911.1"/>
    </source>
</evidence>
<evidence type="ECO:0000256" key="7">
    <source>
        <dbReference type="HAMAP-Rule" id="MF_01400"/>
    </source>
</evidence>
<name>A0A6N7X1B6_9FIRM</name>
<proteinExistence type="inferred from homology"/>
<comment type="similarity">
    <text evidence="7">Belongs to the MsrB Met sulfoxide reductase family.</text>
</comment>
<feature type="active site" evidence="8">
    <location>
        <position position="10"/>
    </location>
</feature>
<evidence type="ECO:0000256" key="5">
    <source>
        <dbReference type="ARBA" id="ARBA00048488"/>
    </source>
</evidence>
<accession>A0A6N7X1B6</accession>
<dbReference type="HAMAP" id="MF_01400">
    <property type="entry name" value="MsrB"/>
    <property type="match status" value="1"/>
</dbReference>
<evidence type="ECO:0000256" key="2">
    <source>
        <dbReference type="ARBA" id="ARBA00023002"/>
    </source>
</evidence>
<dbReference type="SUPFAM" id="SSF51316">
    <property type="entry name" value="Mss4-like"/>
    <property type="match status" value="1"/>
</dbReference>
<dbReference type="HAMAP" id="MF_01401">
    <property type="entry name" value="MsrA"/>
    <property type="match status" value="1"/>
</dbReference>
<evidence type="ECO:0000256" key="4">
    <source>
        <dbReference type="ARBA" id="ARBA00047806"/>
    </source>
</evidence>
<dbReference type="Pfam" id="PF01625">
    <property type="entry name" value="PMSR"/>
    <property type="match status" value="1"/>
</dbReference>
<comment type="caution">
    <text evidence="10">The sequence shown here is derived from an EMBL/GenBank/DDBJ whole genome shotgun (WGS) entry which is preliminary data.</text>
</comment>
<dbReference type="Gene3D" id="2.170.150.20">
    <property type="entry name" value="Peptide methionine sulfoxide reductase"/>
    <property type="match status" value="1"/>
</dbReference>